<proteinExistence type="predicted"/>
<protein>
    <submittedName>
        <fullName evidence="1">Uncharacterized protein</fullName>
    </submittedName>
</protein>
<evidence type="ECO:0000313" key="2">
    <source>
        <dbReference type="Proteomes" id="UP000688137"/>
    </source>
</evidence>
<accession>A0A8S1MSA5</accession>
<sequence>MIEFLRKKGKSENKYDFESRIFLSLDLCRKFIYHFVLIFFQECPTLQFLCLSIISLSQCLIISKYEESSILDKIISILNEGTIAMFSLTCFPYNDINRIYFSNETIKSTGFIHMGLLLLNLMNVLFKQLLIKLQFILKGLYARKQPEQIKNIILNF</sequence>
<dbReference type="EMBL" id="CAJJDM010000064">
    <property type="protein sequence ID" value="CAD8079953.1"/>
    <property type="molecule type" value="Genomic_DNA"/>
</dbReference>
<dbReference type="AlphaFoldDB" id="A0A8S1MSA5"/>
<dbReference type="PANTHER" id="PTHR38934:SF6">
    <property type="entry name" value="CHROMOSOME UNDETERMINED SCAFFOLD_176, WHOLE GENOME SHOTGUN SEQUENCE"/>
    <property type="match status" value="1"/>
</dbReference>
<name>A0A8S1MSA5_PARPR</name>
<dbReference type="OMA" id="ATLFHII"/>
<dbReference type="Proteomes" id="UP000688137">
    <property type="component" value="Unassembled WGS sequence"/>
</dbReference>
<reference evidence="1" key="1">
    <citation type="submission" date="2021-01" db="EMBL/GenBank/DDBJ databases">
        <authorList>
            <consortium name="Genoscope - CEA"/>
            <person name="William W."/>
        </authorList>
    </citation>
    <scope>NUCLEOTIDE SEQUENCE</scope>
</reference>
<dbReference type="PANTHER" id="PTHR38934">
    <property type="entry name" value="HYPHALLY REGULATED CELL WALL PROTEIN 1"/>
    <property type="match status" value="1"/>
</dbReference>
<comment type="caution">
    <text evidence="1">The sequence shown here is derived from an EMBL/GenBank/DDBJ whole genome shotgun (WGS) entry which is preliminary data.</text>
</comment>
<organism evidence="1 2">
    <name type="scientific">Paramecium primaurelia</name>
    <dbReference type="NCBI Taxonomy" id="5886"/>
    <lineage>
        <taxon>Eukaryota</taxon>
        <taxon>Sar</taxon>
        <taxon>Alveolata</taxon>
        <taxon>Ciliophora</taxon>
        <taxon>Intramacronucleata</taxon>
        <taxon>Oligohymenophorea</taxon>
        <taxon>Peniculida</taxon>
        <taxon>Parameciidae</taxon>
        <taxon>Paramecium</taxon>
    </lineage>
</organism>
<keyword evidence="2" id="KW-1185">Reference proteome</keyword>
<gene>
    <name evidence="1" type="ORF">PPRIM_AZ9-3.1.T0630010</name>
</gene>
<evidence type="ECO:0000313" key="1">
    <source>
        <dbReference type="EMBL" id="CAD8079953.1"/>
    </source>
</evidence>